<dbReference type="Proteomes" id="UP000631034">
    <property type="component" value="Unassembled WGS sequence"/>
</dbReference>
<reference evidence="3" key="1">
    <citation type="submission" date="2020-10" db="EMBL/GenBank/DDBJ databases">
        <title>Genome sequence of the unusual species of purple photosynthetic bacteria, Phaeovibrio sulfidiphilus DSM 23193, type strain.</title>
        <authorList>
            <person name="Kyndt J.A."/>
            <person name="Meyer T.E."/>
        </authorList>
    </citation>
    <scope>NUCLEOTIDE SEQUENCE</scope>
    <source>
        <strain evidence="3">DSM 23193</strain>
    </source>
</reference>
<feature type="active site" description="Nucleophile" evidence="1">
    <location>
        <position position="164"/>
    </location>
</feature>
<keyword evidence="1" id="KW-0133">Cell shape</keyword>
<keyword evidence="1" id="KW-0961">Cell wall biogenesis/degradation</keyword>
<gene>
    <name evidence="3" type="ORF">IHV25_06185</name>
</gene>
<dbReference type="GO" id="GO:0016740">
    <property type="term" value="F:transferase activity"/>
    <property type="evidence" value="ECO:0007669"/>
    <property type="project" value="InterPro"/>
</dbReference>
<evidence type="ECO:0000313" key="3">
    <source>
        <dbReference type="EMBL" id="MBE1237233.1"/>
    </source>
</evidence>
<dbReference type="PANTHER" id="PTHR38589:SF1">
    <property type="entry name" value="BLR0621 PROTEIN"/>
    <property type="match status" value="1"/>
</dbReference>
<dbReference type="AlphaFoldDB" id="A0A8J7CCF8"/>
<keyword evidence="1" id="KW-0573">Peptidoglycan synthesis</keyword>
<sequence length="198" mass="21094">MSDVSAPRPPVAGASPFCDTIRVSVSSVGATTGTLVAGALVFPCTLGRTGVSDARVEGDGKTPLGCFSLRQVYYRPDRESPPETGLPVAPLRPEQGWCDDPRDPAYNREVTLPFAPSHEVLWREDALYDLLCVIGYNDDPVVPFQGSAIFLHVAPPEGRPTQGCVALEKEALRQVLALCGPRTRLCVHLDGPGDPSAA</sequence>
<dbReference type="EMBL" id="JACZHT010000004">
    <property type="protein sequence ID" value="MBE1237233.1"/>
    <property type="molecule type" value="Genomic_DNA"/>
</dbReference>
<comment type="caution">
    <text evidence="3">The sequence shown here is derived from an EMBL/GenBank/DDBJ whole genome shotgun (WGS) entry which is preliminary data.</text>
</comment>
<evidence type="ECO:0000259" key="2">
    <source>
        <dbReference type="PROSITE" id="PS52029"/>
    </source>
</evidence>
<comment type="pathway">
    <text evidence="1">Cell wall biogenesis; peptidoglycan biosynthesis.</text>
</comment>
<accession>A0A8J7CCF8</accession>
<proteinExistence type="predicted"/>
<dbReference type="GO" id="GO:0008360">
    <property type="term" value="P:regulation of cell shape"/>
    <property type="evidence" value="ECO:0007669"/>
    <property type="project" value="UniProtKB-UniRule"/>
</dbReference>
<organism evidence="3 4">
    <name type="scientific">Phaeovibrio sulfidiphilus</name>
    <dbReference type="NCBI Taxonomy" id="1220600"/>
    <lineage>
        <taxon>Bacteria</taxon>
        <taxon>Pseudomonadati</taxon>
        <taxon>Pseudomonadota</taxon>
        <taxon>Alphaproteobacteria</taxon>
        <taxon>Rhodospirillales</taxon>
        <taxon>Rhodospirillaceae</taxon>
        <taxon>Phaeovibrio</taxon>
    </lineage>
</organism>
<dbReference type="InterPro" id="IPR005490">
    <property type="entry name" value="LD_TPept_cat_dom"/>
</dbReference>
<keyword evidence="4" id="KW-1185">Reference proteome</keyword>
<dbReference type="GO" id="GO:0009252">
    <property type="term" value="P:peptidoglycan biosynthetic process"/>
    <property type="evidence" value="ECO:0007669"/>
    <property type="project" value="UniProtKB-KW"/>
</dbReference>
<dbReference type="PROSITE" id="PS52029">
    <property type="entry name" value="LD_TPASE"/>
    <property type="match status" value="1"/>
</dbReference>
<evidence type="ECO:0000256" key="1">
    <source>
        <dbReference type="PROSITE-ProRule" id="PRU01373"/>
    </source>
</evidence>
<dbReference type="Pfam" id="PF03734">
    <property type="entry name" value="YkuD"/>
    <property type="match status" value="1"/>
</dbReference>
<feature type="active site" description="Proton donor/acceptor" evidence="1">
    <location>
        <position position="152"/>
    </location>
</feature>
<dbReference type="PANTHER" id="PTHR38589">
    <property type="entry name" value="BLR0621 PROTEIN"/>
    <property type="match status" value="1"/>
</dbReference>
<evidence type="ECO:0000313" key="4">
    <source>
        <dbReference type="Proteomes" id="UP000631034"/>
    </source>
</evidence>
<feature type="domain" description="L,D-TPase catalytic" evidence="2">
    <location>
        <begin position="21"/>
        <end position="188"/>
    </location>
</feature>
<protein>
    <submittedName>
        <fullName evidence="3">L,D-transpeptidase family protein</fullName>
    </submittedName>
</protein>
<dbReference type="GO" id="GO:0071555">
    <property type="term" value="P:cell wall organization"/>
    <property type="evidence" value="ECO:0007669"/>
    <property type="project" value="UniProtKB-UniRule"/>
</dbReference>
<name>A0A8J7CCF8_9PROT</name>